<dbReference type="GO" id="GO:0016740">
    <property type="term" value="F:transferase activity"/>
    <property type="evidence" value="ECO:0007669"/>
    <property type="project" value="UniProtKB-KW"/>
</dbReference>
<gene>
    <name evidence="3" type="ORF">SP60_01390</name>
</gene>
<evidence type="ECO:0000313" key="3">
    <source>
        <dbReference type="EMBL" id="ALE52011.1"/>
    </source>
</evidence>
<dbReference type="PANTHER" id="PTHR43968">
    <property type="match status" value="1"/>
</dbReference>
<dbReference type="Pfam" id="PF13409">
    <property type="entry name" value="GST_N_2"/>
    <property type="match status" value="1"/>
</dbReference>
<dbReference type="PROSITE" id="PS50404">
    <property type="entry name" value="GST_NTER"/>
    <property type="match status" value="1"/>
</dbReference>
<dbReference type="STRING" id="1705394.SP60_01390"/>
<dbReference type="InterPro" id="IPR050983">
    <property type="entry name" value="GST_Omega/HSP26"/>
</dbReference>
<dbReference type="RefSeq" id="WP_053950939.1">
    <property type="nucleotide sequence ID" value="NZ_CP010552.1"/>
</dbReference>
<keyword evidence="4" id="KW-1185">Reference proteome</keyword>
<dbReference type="SFLD" id="SFLDS00019">
    <property type="entry name" value="Glutathione_Transferase_(cytos"/>
    <property type="match status" value="1"/>
</dbReference>
<dbReference type="InterPro" id="IPR010987">
    <property type="entry name" value="Glutathione-S-Trfase_C-like"/>
</dbReference>
<dbReference type="InterPro" id="IPR004046">
    <property type="entry name" value="GST_C"/>
</dbReference>
<dbReference type="InterPro" id="IPR036249">
    <property type="entry name" value="Thioredoxin-like_sf"/>
</dbReference>
<dbReference type="PANTHER" id="PTHR43968:SF6">
    <property type="entry name" value="GLUTATHIONE S-TRANSFERASE OMEGA"/>
    <property type="match status" value="1"/>
</dbReference>
<dbReference type="Pfam" id="PF00043">
    <property type="entry name" value="GST_C"/>
    <property type="match status" value="1"/>
</dbReference>
<dbReference type="InterPro" id="IPR036282">
    <property type="entry name" value="Glutathione-S-Trfase_C_sf"/>
</dbReference>
<accession>A0A0M3TTS5</accession>
<dbReference type="SFLD" id="SFLDG00358">
    <property type="entry name" value="Main_(cytGST)"/>
    <property type="match status" value="1"/>
</dbReference>
<dbReference type="EMBL" id="CP010552">
    <property type="protein sequence ID" value="ALE52011.1"/>
    <property type="molecule type" value="Genomic_DNA"/>
</dbReference>
<dbReference type="SUPFAM" id="SSF47616">
    <property type="entry name" value="GST C-terminal domain-like"/>
    <property type="match status" value="1"/>
</dbReference>
<dbReference type="GO" id="GO:0005737">
    <property type="term" value="C:cytoplasm"/>
    <property type="evidence" value="ECO:0007669"/>
    <property type="project" value="TreeGrafter"/>
</dbReference>
<keyword evidence="3" id="KW-0808">Transferase</keyword>
<dbReference type="OrthoDB" id="9782992at2"/>
<name>A0A0M3TTS5_9GAMM</name>
<dbReference type="Gene3D" id="1.20.1050.10">
    <property type="match status" value="1"/>
</dbReference>
<feature type="domain" description="GST C-terminal" evidence="2">
    <location>
        <begin position="83"/>
        <end position="204"/>
    </location>
</feature>
<organism evidence="3 4">
    <name type="scientific">Candidatus Thioglobus autotrophicus</name>
    <dbReference type="NCBI Taxonomy" id="1705394"/>
    <lineage>
        <taxon>Bacteria</taxon>
        <taxon>Pseudomonadati</taxon>
        <taxon>Pseudomonadota</taxon>
        <taxon>Gammaproteobacteria</taxon>
        <taxon>Candidatus Pseudothioglobaceae</taxon>
        <taxon>Candidatus Thioglobus</taxon>
    </lineage>
</organism>
<dbReference type="CDD" id="cd00570">
    <property type="entry name" value="GST_N_family"/>
    <property type="match status" value="1"/>
</dbReference>
<dbReference type="InterPro" id="IPR040079">
    <property type="entry name" value="Glutathione_S-Trfase"/>
</dbReference>
<dbReference type="Proteomes" id="UP000058020">
    <property type="component" value="Chromosome"/>
</dbReference>
<proteinExistence type="predicted"/>
<dbReference type="KEGG" id="tho:SP60_01390"/>
<feature type="domain" description="GST N-terminal" evidence="1">
    <location>
        <begin position="1"/>
        <end position="79"/>
    </location>
</feature>
<evidence type="ECO:0000259" key="2">
    <source>
        <dbReference type="PROSITE" id="PS50405"/>
    </source>
</evidence>
<protein>
    <submittedName>
        <fullName evidence="3">Glutathione S-transferase</fullName>
    </submittedName>
</protein>
<dbReference type="AlphaFoldDB" id="A0A0M3TTS5"/>
<dbReference type="InterPro" id="IPR004045">
    <property type="entry name" value="Glutathione_S-Trfase_N"/>
</dbReference>
<dbReference type="SUPFAM" id="SSF52833">
    <property type="entry name" value="Thioredoxin-like"/>
    <property type="match status" value="1"/>
</dbReference>
<evidence type="ECO:0000313" key="4">
    <source>
        <dbReference type="Proteomes" id="UP000058020"/>
    </source>
</evidence>
<dbReference type="Gene3D" id="3.40.30.10">
    <property type="entry name" value="Glutaredoxin"/>
    <property type="match status" value="1"/>
</dbReference>
<reference evidence="3 4" key="1">
    <citation type="journal article" date="2015" name="Genome Announc.">
        <title>Genome Sequence of 'Candidatus Thioglobus autotrophica' Strain EF1, a Chemoautotroph from the SUP05 Clade of Marine Gammaproteobacteria.</title>
        <authorList>
            <person name="Shah V."/>
            <person name="Morris R.M."/>
        </authorList>
    </citation>
    <scope>NUCLEOTIDE SEQUENCE [LARGE SCALE GENOMIC DNA]</scope>
    <source>
        <strain evidence="3 4">EF1</strain>
    </source>
</reference>
<dbReference type="PROSITE" id="PS50405">
    <property type="entry name" value="GST_CTER"/>
    <property type="match status" value="1"/>
</dbReference>
<evidence type="ECO:0000259" key="1">
    <source>
        <dbReference type="PROSITE" id="PS50404"/>
    </source>
</evidence>
<sequence length="222" mass="25023">MKLELISFKLCPFAQRAVILLNEQGIDFELTYINPMDPPDWFKAISPTGQVPLLKANDQIIFESSVITEFINDISTTDIHPKDVIQKANNRSWIAFSGDMLGDMFDIVTGDEEKFNTAKKALFGKLAKIESVKDSKTFFNGDEFNMIDAAFAPIFMRLSWINEFTNNALSLAEFKNLSAWSDAILALDVVKNSVVDGLEDVYYSNIEGREGHLSTLLVEEDY</sequence>